<evidence type="ECO:0000256" key="1">
    <source>
        <dbReference type="ARBA" id="ARBA00001947"/>
    </source>
</evidence>
<feature type="domain" description="Enoyl reductase (ER)" evidence="7">
    <location>
        <begin position="16"/>
        <end position="367"/>
    </location>
</feature>
<sequence length="372" mass="38529">MKIDAYIVEETNAPFSRDTVELADPVPGEVLVRNLAVGVCHTDMNTQAGNMPYELPGILGHEGAGVIEAVGDGVTDFAIGDRVVLGWPYCGACRNCIAGEHRYCLHIGEALVGGHRLREPGAGTSGYSRDDGKPINGHFFGQSSFATHSLVHASSLVKVDSEVDLALAAPLGCGITTGAGAVFNSVRPEPGAAIVVIGAGAVGLGAIMAAVNTPATTIIAADLSDDRLRLAHELGATHIINSGNTNLVEEILKICPNGADAVLDCTGVIGVIEQAAEAVAMLGSLVLIGGAPAEASFRLDHFRTLWGQRVIGVLGGGSTSTQLIPTILELHRQGRFPLEKLVKTYAFDDLEQAIADTSAGTTVKAVLELDQG</sequence>
<dbReference type="PANTHER" id="PTHR43350">
    <property type="entry name" value="NAD-DEPENDENT ALCOHOL DEHYDROGENASE"/>
    <property type="match status" value="1"/>
</dbReference>
<dbReference type="InterPro" id="IPR036291">
    <property type="entry name" value="NAD(P)-bd_dom_sf"/>
</dbReference>
<dbReference type="SMART" id="SM00829">
    <property type="entry name" value="PKS_ER"/>
    <property type="match status" value="1"/>
</dbReference>
<dbReference type="Proteomes" id="UP001589862">
    <property type="component" value="Unassembled WGS sequence"/>
</dbReference>
<evidence type="ECO:0000313" key="9">
    <source>
        <dbReference type="Proteomes" id="UP001589862"/>
    </source>
</evidence>
<evidence type="ECO:0000256" key="2">
    <source>
        <dbReference type="ARBA" id="ARBA00008072"/>
    </source>
</evidence>
<dbReference type="SUPFAM" id="SSF50129">
    <property type="entry name" value="GroES-like"/>
    <property type="match status" value="1"/>
</dbReference>
<dbReference type="CDD" id="cd08278">
    <property type="entry name" value="benzyl_alcohol_DH"/>
    <property type="match status" value="1"/>
</dbReference>
<keyword evidence="5" id="KW-0560">Oxidoreductase</keyword>
<accession>A0ABV6PAZ6</accession>
<comment type="cofactor">
    <cofactor evidence="1 6">
        <name>Zn(2+)</name>
        <dbReference type="ChEBI" id="CHEBI:29105"/>
    </cofactor>
</comment>
<evidence type="ECO:0000256" key="4">
    <source>
        <dbReference type="ARBA" id="ARBA00022833"/>
    </source>
</evidence>
<dbReference type="InterPro" id="IPR011032">
    <property type="entry name" value="GroES-like_sf"/>
</dbReference>
<dbReference type="Gene3D" id="3.90.180.10">
    <property type="entry name" value="Medium-chain alcohol dehydrogenases, catalytic domain"/>
    <property type="match status" value="1"/>
</dbReference>
<dbReference type="InterPro" id="IPR013149">
    <property type="entry name" value="ADH-like_C"/>
</dbReference>
<dbReference type="InterPro" id="IPR002328">
    <property type="entry name" value="ADH_Zn_CS"/>
</dbReference>
<dbReference type="PROSITE" id="PS00059">
    <property type="entry name" value="ADH_ZINC"/>
    <property type="match status" value="1"/>
</dbReference>
<evidence type="ECO:0000256" key="5">
    <source>
        <dbReference type="ARBA" id="ARBA00023002"/>
    </source>
</evidence>
<protein>
    <submittedName>
        <fullName evidence="8">NAD(P)-dependent alcohol dehydrogenase</fullName>
    </submittedName>
</protein>
<keyword evidence="4 6" id="KW-0862">Zinc</keyword>
<keyword evidence="9" id="KW-1185">Reference proteome</keyword>
<gene>
    <name evidence="8" type="ORF">ACFFFR_07870</name>
</gene>
<dbReference type="PANTHER" id="PTHR43350:SF2">
    <property type="entry name" value="GROES-LIKE ZINC-BINDING ALCOHOL DEHYDROGENASE FAMILY PROTEIN"/>
    <property type="match status" value="1"/>
</dbReference>
<comment type="similarity">
    <text evidence="2 6">Belongs to the zinc-containing alcohol dehydrogenase family.</text>
</comment>
<dbReference type="EMBL" id="JBHLUB010000029">
    <property type="protein sequence ID" value="MFC0582295.1"/>
    <property type="molecule type" value="Genomic_DNA"/>
</dbReference>
<dbReference type="RefSeq" id="WP_377459345.1">
    <property type="nucleotide sequence ID" value="NZ_JBHLUB010000029.1"/>
</dbReference>
<evidence type="ECO:0000256" key="3">
    <source>
        <dbReference type="ARBA" id="ARBA00022723"/>
    </source>
</evidence>
<dbReference type="Gene3D" id="3.40.50.720">
    <property type="entry name" value="NAD(P)-binding Rossmann-like Domain"/>
    <property type="match status" value="1"/>
</dbReference>
<dbReference type="InterPro" id="IPR020843">
    <property type="entry name" value="ER"/>
</dbReference>
<keyword evidence="3 6" id="KW-0479">Metal-binding</keyword>
<dbReference type="Pfam" id="PF08240">
    <property type="entry name" value="ADH_N"/>
    <property type="match status" value="1"/>
</dbReference>
<evidence type="ECO:0000259" key="7">
    <source>
        <dbReference type="SMART" id="SM00829"/>
    </source>
</evidence>
<dbReference type="InterPro" id="IPR013154">
    <property type="entry name" value="ADH-like_N"/>
</dbReference>
<organism evidence="8 9">
    <name type="scientific">Micrococcoides hystricis</name>
    <dbReference type="NCBI Taxonomy" id="1572761"/>
    <lineage>
        <taxon>Bacteria</taxon>
        <taxon>Bacillati</taxon>
        <taxon>Actinomycetota</taxon>
        <taxon>Actinomycetes</taxon>
        <taxon>Micrococcales</taxon>
        <taxon>Micrococcaceae</taxon>
        <taxon>Micrococcoides</taxon>
    </lineage>
</organism>
<comment type="caution">
    <text evidence="8">The sequence shown here is derived from an EMBL/GenBank/DDBJ whole genome shotgun (WGS) entry which is preliminary data.</text>
</comment>
<dbReference type="SUPFAM" id="SSF51735">
    <property type="entry name" value="NAD(P)-binding Rossmann-fold domains"/>
    <property type="match status" value="1"/>
</dbReference>
<evidence type="ECO:0000256" key="6">
    <source>
        <dbReference type="RuleBase" id="RU361277"/>
    </source>
</evidence>
<evidence type="ECO:0000313" key="8">
    <source>
        <dbReference type="EMBL" id="MFC0582295.1"/>
    </source>
</evidence>
<proteinExistence type="inferred from homology"/>
<name>A0ABV6PAZ6_9MICC</name>
<reference evidence="8 9" key="1">
    <citation type="submission" date="2024-09" db="EMBL/GenBank/DDBJ databases">
        <authorList>
            <person name="Sun Q."/>
            <person name="Mori K."/>
        </authorList>
    </citation>
    <scope>NUCLEOTIDE SEQUENCE [LARGE SCALE GENOMIC DNA]</scope>
    <source>
        <strain evidence="8 9">NCAIM B.02604</strain>
    </source>
</reference>
<dbReference type="Pfam" id="PF00107">
    <property type="entry name" value="ADH_zinc_N"/>
    <property type="match status" value="1"/>
</dbReference>